<keyword evidence="1" id="KW-1133">Transmembrane helix</keyword>
<dbReference type="InterPro" id="IPR021125">
    <property type="entry name" value="DUF2127"/>
</dbReference>
<evidence type="ECO:0008006" key="4">
    <source>
        <dbReference type="Google" id="ProtNLM"/>
    </source>
</evidence>
<name>A0A1B9P135_ALILO</name>
<organism evidence="2 3">
    <name type="scientific">Aliivibrio logei</name>
    <name type="common">Vibrio logei</name>
    <dbReference type="NCBI Taxonomy" id="688"/>
    <lineage>
        <taxon>Bacteria</taxon>
        <taxon>Pseudomonadati</taxon>
        <taxon>Pseudomonadota</taxon>
        <taxon>Gammaproteobacteria</taxon>
        <taxon>Vibrionales</taxon>
        <taxon>Vibrionaceae</taxon>
        <taxon>Aliivibrio</taxon>
    </lineage>
</organism>
<evidence type="ECO:0000313" key="2">
    <source>
        <dbReference type="EMBL" id="OCH22074.1"/>
    </source>
</evidence>
<dbReference type="EMBL" id="MAJU01000008">
    <property type="protein sequence ID" value="OCH22074.1"/>
    <property type="molecule type" value="Genomic_DNA"/>
</dbReference>
<feature type="transmembrane region" description="Helical" evidence="1">
    <location>
        <begin position="87"/>
        <end position="109"/>
    </location>
</feature>
<accession>A0A1B9P135</accession>
<reference evidence="2 3" key="1">
    <citation type="submission" date="2016-06" db="EMBL/GenBank/DDBJ databases">
        <authorList>
            <person name="Kjaerup R.B."/>
            <person name="Dalgaard T.S."/>
            <person name="Juul-Madsen H.R."/>
        </authorList>
    </citation>
    <scope>NUCLEOTIDE SEQUENCE [LARGE SCALE GENOMIC DNA]</scope>
    <source>
        <strain evidence="2 3">1S159</strain>
    </source>
</reference>
<dbReference type="Pfam" id="PF09900">
    <property type="entry name" value="DUF2127"/>
    <property type="match status" value="1"/>
</dbReference>
<evidence type="ECO:0000256" key="1">
    <source>
        <dbReference type="SAM" id="Phobius"/>
    </source>
</evidence>
<comment type="caution">
    <text evidence="2">The sequence shown here is derived from an EMBL/GenBank/DDBJ whole genome shotgun (WGS) entry which is preliminary data.</text>
</comment>
<feature type="transmembrane region" description="Helical" evidence="1">
    <location>
        <begin position="141"/>
        <end position="161"/>
    </location>
</feature>
<proteinExistence type="predicted"/>
<evidence type="ECO:0000313" key="3">
    <source>
        <dbReference type="Proteomes" id="UP000093523"/>
    </source>
</evidence>
<feature type="transmembrane region" description="Helical" evidence="1">
    <location>
        <begin position="25"/>
        <end position="48"/>
    </location>
</feature>
<keyword evidence="1" id="KW-0472">Membrane</keyword>
<dbReference type="Proteomes" id="UP000093523">
    <property type="component" value="Unassembled WGS sequence"/>
</dbReference>
<gene>
    <name evidence="2" type="ORF">A6E04_09485</name>
</gene>
<keyword evidence="1" id="KW-0812">Transmembrane</keyword>
<protein>
    <recommendedName>
        <fullName evidence="4">DUF2127 domain-containing protein</fullName>
    </recommendedName>
</protein>
<feature type="transmembrane region" description="Helical" evidence="1">
    <location>
        <begin position="116"/>
        <end position="135"/>
    </location>
</feature>
<dbReference type="OrthoDB" id="121772at2"/>
<sequence>MTFSIRESVELKEVNVTTIKKGLRAVAILEASKGIISLLVAFGVHALAGHNLRHLAELIVSRLHLNPASHLPSVFIDAASGLTDAKIMLFTIAAVVYSIIRLVEAYGLWRAQVWTEWFALVSGAIYIPFELYEIIFRTSILSFGAFIINIIVVGYMAYVILDKKKVTPIS</sequence>
<dbReference type="AlphaFoldDB" id="A0A1B9P135"/>